<dbReference type="CDD" id="cd12797">
    <property type="entry name" value="M23_peptidase"/>
    <property type="match status" value="1"/>
</dbReference>
<evidence type="ECO:0000256" key="1">
    <source>
        <dbReference type="ARBA" id="ARBA00022729"/>
    </source>
</evidence>
<keyword evidence="1 3" id="KW-0732">Signal</keyword>
<accession>A0A1I2TB04</accession>
<evidence type="ECO:0000313" key="7">
    <source>
        <dbReference type="Proteomes" id="UP000199337"/>
    </source>
</evidence>
<dbReference type="PANTHER" id="PTHR21666:SF270">
    <property type="entry name" value="MUREIN HYDROLASE ACTIVATOR ENVC"/>
    <property type="match status" value="1"/>
</dbReference>
<name>A0A1I2TB04_9FIRM</name>
<dbReference type="FunFam" id="2.70.70.10:FF:000006">
    <property type="entry name" value="M23 family peptidase"/>
    <property type="match status" value="1"/>
</dbReference>
<dbReference type="Proteomes" id="UP000199337">
    <property type="component" value="Unassembled WGS sequence"/>
</dbReference>
<dbReference type="PROSITE" id="PS51257">
    <property type="entry name" value="PROKAR_LIPOPROTEIN"/>
    <property type="match status" value="1"/>
</dbReference>
<dbReference type="Gene3D" id="2.70.70.10">
    <property type="entry name" value="Glucose Permease (Domain IIA)"/>
    <property type="match status" value="1"/>
</dbReference>
<dbReference type="SUPFAM" id="SSF51261">
    <property type="entry name" value="Duplicated hybrid motif"/>
    <property type="match status" value="1"/>
</dbReference>
<protein>
    <submittedName>
        <fullName evidence="6">Peptidase family M23</fullName>
    </submittedName>
</protein>
<dbReference type="AlphaFoldDB" id="A0A1I2TB04"/>
<feature type="domain" description="Peptidoglycan hydrolase PcsB coiled-coil" evidence="5">
    <location>
        <begin position="98"/>
        <end position="170"/>
    </location>
</feature>
<feature type="chain" id="PRO_5011698835" evidence="3">
    <location>
        <begin position="28"/>
        <end position="377"/>
    </location>
</feature>
<dbReference type="Pfam" id="PF24568">
    <property type="entry name" value="CC_PcsB"/>
    <property type="match status" value="1"/>
</dbReference>
<evidence type="ECO:0000259" key="5">
    <source>
        <dbReference type="Pfam" id="PF24568"/>
    </source>
</evidence>
<feature type="coiled-coil region" evidence="2">
    <location>
        <begin position="27"/>
        <end position="110"/>
    </location>
</feature>
<dbReference type="PANTHER" id="PTHR21666">
    <property type="entry name" value="PEPTIDASE-RELATED"/>
    <property type="match status" value="1"/>
</dbReference>
<gene>
    <name evidence="6" type="ORF">SAMN05660649_02141</name>
</gene>
<dbReference type="InterPro" id="IPR016047">
    <property type="entry name" value="M23ase_b-sheet_dom"/>
</dbReference>
<evidence type="ECO:0000259" key="4">
    <source>
        <dbReference type="Pfam" id="PF01551"/>
    </source>
</evidence>
<dbReference type="RefSeq" id="WP_238456411.1">
    <property type="nucleotide sequence ID" value="NZ_FOOX01000007.1"/>
</dbReference>
<dbReference type="GO" id="GO:0004222">
    <property type="term" value="F:metalloendopeptidase activity"/>
    <property type="evidence" value="ECO:0007669"/>
    <property type="project" value="TreeGrafter"/>
</dbReference>
<dbReference type="InterPro" id="IPR057309">
    <property type="entry name" value="PcsB_CC"/>
</dbReference>
<keyword evidence="2" id="KW-0175">Coiled coil</keyword>
<proteinExistence type="predicted"/>
<reference evidence="7" key="1">
    <citation type="submission" date="2016-10" db="EMBL/GenBank/DDBJ databases">
        <authorList>
            <person name="Varghese N."/>
            <person name="Submissions S."/>
        </authorList>
    </citation>
    <scope>NUCLEOTIDE SEQUENCE [LARGE SCALE GENOMIC DNA]</scope>
    <source>
        <strain evidence="7">DSM 17038</strain>
    </source>
</reference>
<dbReference type="Gene3D" id="6.10.250.3150">
    <property type="match status" value="1"/>
</dbReference>
<feature type="domain" description="M23ase beta-sheet core" evidence="4">
    <location>
        <begin position="276"/>
        <end position="370"/>
    </location>
</feature>
<feature type="signal peptide" evidence="3">
    <location>
        <begin position="1"/>
        <end position="27"/>
    </location>
</feature>
<dbReference type="EMBL" id="FOOX01000007">
    <property type="protein sequence ID" value="SFG62052.1"/>
    <property type="molecule type" value="Genomic_DNA"/>
</dbReference>
<keyword evidence="7" id="KW-1185">Reference proteome</keyword>
<dbReference type="Pfam" id="PF01551">
    <property type="entry name" value="Peptidase_M23"/>
    <property type="match status" value="1"/>
</dbReference>
<sequence>MSSKWKQKVAAAVLAAAMLSGCGTAYGATLQEMLQQTRQKLQQTKQKAASKKNEVNSYANDVAALDREINLKNQEINNLSAQLDQALASLDKNERELKQAEEKLQASTEELHKRVRGMYENGTVNYLDVLLASRDFGDFLNRYEMLKRVVSRDAGVVEEVEALKQGLEQKRKALQQQKQTIASLMERQQAARMDLASRSEEKRQMLGDSKKDLTQYQAEVAALEEKEEAIISEIARQSSPQQPAATGAYIWPLPGRTSISSPFGYRIHPILKTSRLHAGVDIPAPTGTLVQATQGGTVINVSYMSGYGNVVMIDHGGGIVSLYGHLSAQLVGQGQTVEKGQTIAKVGSTGMSTGPHLHFEMRKNGTAVNPMNYVSPG</sequence>
<evidence type="ECO:0000256" key="2">
    <source>
        <dbReference type="SAM" id="Coils"/>
    </source>
</evidence>
<feature type="coiled-coil region" evidence="2">
    <location>
        <begin position="157"/>
        <end position="233"/>
    </location>
</feature>
<dbReference type="InterPro" id="IPR050570">
    <property type="entry name" value="Cell_wall_metabolism_enzyme"/>
</dbReference>
<dbReference type="SUPFAM" id="SSF56954">
    <property type="entry name" value="Outer membrane efflux proteins (OEP)"/>
    <property type="match status" value="1"/>
</dbReference>
<dbReference type="InterPro" id="IPR011055">
    <property type="entry name" value="Dup_hybrid_motif"/>
</dbReference>
<organism evidence="6 7">
    <name type="scientific">Desulfotruncus arcticus DSM 17038</name>
    <dbReference type="NCBI Taxonomy" id="1121424"/>
    <lineage>
        <taxon>Bacteria</taxon>
        <taxon>Bacillati</taxon>
        <taxon>Bacillota</taxon>
        <taxon>Clostridia</taxon>
        <taxon>Eubacteriales</taxon>
        <taxon>Desulfallaceae</taxon>
        <taxon>Desulfotruncus</taxon>
    </lineage>
</organism>
<evidence type="ECO:0000256" key="3">
    <source>
        <dbReference type="SAM" id="SignalP"/>
    </source>
</evidence>
<evidence type="ECO:0000313" key="6">
    <source>
        <dbReference type="EMBL" id="SFG62052.1"/>
    </source>
</evidence>
<dbReference type="STRING" id="341036.SAMN05660649_02141"/>